<sequence length="194" mass="21218">MQAAGENATEMDELEAYMEAIKRGAPKRAERQALKRRLVALRQEETRLLRKVGIRGGGSSAARFSSSASSAAATAVRAVASQQSGTDGRTNEASHTEIFVPEVEEDDDSQIGVDTKPEHPVCDSTPMEEVDIGGTLKRPPSSPSQLESPKPKVARNEEAYSHTVSTDKVTLLHHHYRRSACRDALFDPNMNLIY</sequence>
<dbReference type="AlphaFoldDB" id="A0A087VWB6"/>
<reference evidence="2" key="1">
    <citation type="journal article" date="2013" name="Nature">
        <title>The genomes of four tapeworm species reveal adaptations to parasitism.</title>
        <authorList>
            <person name="Tsai I.J."/>
            <person name="Zarowiecki M."/>
            <person name="Holroyd N."/>
            <person name="Garciarrubio A."/>
            <person name="Sanchez-Flores A."/>
            <person name="Brooks K.L."/>
            <person name="Tracey A."/>
            <person name="Bobes R.J."/>
            <person name="Fragoso G."/>
            <person name="Sciutto E."/>
            <person name="Aslett M."/>
            <person name="Beasley H."/>
            <person name="Bennett H.M."/>
            <person name="Cai J."/>
            <person name="Camicia F."/>
            <person name="Clark R."/>
            <person name="Cucher M."/>
            <person name="De Silva N."/>
            <person name="Day T.A."/>
            <person name="Deplazes P."/>
            <person name="Estrada K."/>
            <person name="Fernandez C."/>
            <person name="Holland P.W."/>
            <person name="Hou J."/>
            <person name="Hu S."/>
            <person name="Huckvale T."/>
            <person name="Hung S.S."/>
            <person name="Kamenetzky L."/>
            <person name="Keane J.A."/>
            <person name="Kiss F."/>
            <person name="Koziol U."/>
            <person name="Lambert O."/>
            <person name="Liu K."/>
            <person name="Luo X."/>
            <person name="Luo Y."/>
            <person name="Macchiaroli N."/>
            <person name="Nichol S."/>
            <person name="Paps J."/>
            <person name="Parkinson J."/>
            <person name="Pouchkina-Stantcheva N."/>
            <person name="Riddiford N."/>
            <person name="Rosenzvit M."/>
            <person name="Salinas G."/>
            <person name="Wasmuth J.D."/>
            <person name="Zamanian M."/>
            <person name="Zheng Y."/>
            <person name="Cai X."/>
            <person name="Soberon X."/>
            <person name="Olson P.D."/>
            <person name="Laclette J.P."/>
            <person name="Brehm K."/>
            <person name="Berriman M."/>
            <person name="Garciarrubio A."/>
            <person name="Bobes R.J."/>
            <person name="Fragoso G."/>
            <person name="Sanchez-Flores A."/>
            <person name="Estrada K."/>
            <person name="Cevallos M.A."/>
            <person name="Morett E."/>
            <person name="Gonzalez V."/>
            <person name="Portillo T."/>
            <person name="Ochoa-Leyva A."/>
            <person name="Jose M.V."/>
            <person name="Sciutto E."/>
            <person name="Landa A."/>
            <person name="Jimenez L."/>
            <person name="Valdes V."/>
            <person name="Carrero J.C."/>
            <person name="Larralde C."/>
            <person name="Morales-Montor J."/>
            <person name="Limon-Lason J."/>
            <person name="Soberon X."/>
            <person name="Laclette J.P."/>
        </authorList>
    </citation>
    <scope>NUCLEOTIDE SEQUENCE [LARGE SCALE GENOMIC DNA]</scope>
</reference>
<dbReference type="Proteomes" id="UP000017246">
    <property type="component" value="Unassembled WGS sequence"/>
</dbReference>
<proteinExistence type="predicted"/>
<reference evidence="2" key="2">
    <citation type="submission" date="2015-11" db="EMBL/GenBank/DDBJ databases">
        <authorList>
            <person name="Zhang Y."/>
            <person name="Guo Z."/>
        </authorList>
    </citation>
    <scope>NUCLEOTIDE SEQUENCE</scope>
</reference>
<gene>
    <name evidence="2" type="ORF">EmuJ_000004300</name>
</gene>
<evidence type="ECO:0000256" key="1">
    <source>
        <dbReference type="SAM" id="MobiDB-lite"/>
    </source>
</evidence>
<organism evidence="2 3">
    <name type="scientific">Echinococcus multilocularis</name>
    <name type="common">Fox tapeworm</name>
    <dbReference type="NCBI Taxonomy" id="6211"/>
    <lineage>
        <taxon>Eukaryota</taxon>
        <taxon>Metazoa</taxon>
        <taxon>Spiralia</taxon>
        <taxon>Lophotrochozoa</taxon>
        <taxon>Platyhelminthes</taxon>
        <taxon>Cestoda</taxon>
        <taxon>Eucestoda</taxon>
        <taxon>Cyclophyllidea</taxon>
        <taxon>Taeniidae</taxon>
        <taxon>Echinococcus</taxon>
    </lineage>
</organism>
<name>A0A087VWB6_ECHMU</name>
<dbReference type="EMBL" id="LN901665">
    <property type="protein sequence ID" value="CDI96473.1"/>
    <property type="molecule type" value="Genomic_DNA"/>
</dbReference>
<dbReference type="OrthoDB" id="433755at2759"/>
<protein>
    <submittedName>
        <fullName evidence="2">Smad nuclear interacting protein</fullName>
    </submittedName>
</protein>
<keyword evidence="3" id="KW-1185">Reference proteome</keyword>
<evidence type="ECO:0000313" key="3">
    <source>
        <dbReference type="Proteomes" id="UP000017246"/>
    </source>
</evidence>
<evidence type="ECO:0000313" key="2">
    <source>
        <dbReference type="EMBL" id="CDI96473.1"/>
    </source>
</evidence>
<dbReference type="STRING" id="6211.A0A087VWB6"/>
<accession>A0A087VWB6</accession>
<feature type="region of interest" description="Disordered" evidence="1">
    <location>
        <begin position="79"/>
        <end position="161"/>
    </location>
</feature>